<dbReference type="Proteomes" id="UP001152484">
    <property type="component" value="Unassembled WGS sequence"/>
</dbReference>
<keyword evidence="4" id="KW-1185">Reference proteome</keyword>
<dbReference type="Pfam" id="PF10536">
    <property type="entry name" value="PMD"/>
    <property type="match status" value="1"/>
</dbReference>
<dbReference type="OrthoDB" id="1871193at2759"/>
<dbReference type="InterPro" id="IPR019557">
    <property type="entry name" value="AminoTfrase-like_pln_mobile"/>
</dbReference>
<dbReference type="InterPro" id="IPR044824">
    <property type="entry name" value="MAIN-like"/>
</dbReference>
<feature type="domain" description="Aminotransferase-like plant mobile" evidence="2">
    <location>
        <begin position="66"/>
        <end position="398"/>
    </location>
</feature>
<feature type="region of interest" description="Disordered" evidence="1">
    <location>
        <begin position="514"/>
        <end position="537"/>
    </location>
</feature>
<dbReference type="GO" id="GO:0010073">
    <property type="term" value="P:meristem maintenance"/>
    <property type="evidence" value="ECO:0007669"/>
    <property type="project" value="InterPro"/>
</dbReference>
<evidence type="ECO:0000259" key="2">
    <source>
        <dbReference type="Pfam" id="PF10536"/>
    </source>
</evidence>
<name>A0A9P1EFP0_CUSEU</name>
<accession>A0A9P1EFP0</accession>
<comment type="caution">
    <text evidence="3">The sequence shown here is derived from an EMBL/GenBank/DDBJ whole genome shotgun (WGS) entry which is preliminary data.</text>
</comment>
<evidence type="ECO:0000256" key="1">
    <source>
        <dbReference type="SAM" id="MobiDB-lite"/>
    </source>
</evidence>
<dbReference type="AlphaFoldDB" id="A0A9P1EFP0"/>
<reference evidence="3" key="1">
    <citation type="submission" date="2022-07" db="EMBL/GenBank/DDBJ databases">
        <authorList>
            <person name="Macas J."/>
            <person name="Novak P."/>
            <person name="Neumann P."/>
        </authorList>
    </citation>
    <scope>NUCLEOTIDE SEQUENCE</scope>
</reference>
<proteinExistence type="predicted"/>
<dbReference type="PANTHER" id="PTHR46033">
    <property type="entry name" value="PROTEIN MAIN-LIKE 2"/>
    <property type="match status" value="1"/>
</dbReference>
<feature type="compositionally biased region" description="Acidic residues" evidence="1">
    <location>
        <begin position="520"/>
        <end position="537"/>
    </location>
</feature>
<evidence type="ECO:0000313" key="4">
    <source>
        <dbReference type="Proteomes" id="UP001152484"/>
    </source>
</evidence>
<gene>
    <name evidence="3" type="ORF">CEURO_LOCUS16220</name>
</gene>
<sequence>MADRTPRPGPVDRSVLTLPPYTHRAERVWHDPSFNDILKCINCPRDAYDAGGQRNPRVLVLIRDAGFLGVERIGNMRLDHFLITSLVERWRPETHTFHLPFGEVGISLQDVAILLGLSIDGMPLSGPTANTNAAWIHMCTELAGFTPHESDLERGVEIKCRAITCTPIRPESTEEEVTQHARVVVWQLLGGLLFPNTSGDKIRLYFLEILNGDLADARRWSWGSAVLGFLYHYLCKGSKWNARQIGGCLHLLQLWAWERLPMLRPQLLRPINLGHLPYGCRWIGPHSFSEGGRHALPILRDLLDRMRESQFVWTPYPLGNLPEDIRNQSRLWFAEVMLIFCDYAERHYPDRFCRHFFAIQREPKPTLQGTCHHTISSRASATSLALWAERDMHLYEPTWPPLDGRNVADGHRTWYARTGWKRVVNPSHATPRTGYTPAIRELGVTLQCIHDTYQLADNLADHEDIKDRLSQCVIALDVEEVLHQGIFHYPDADYEPDPMPPPRQDHRGYVVPHIETAAAGDEDEYEEYEEDEDENDN</sequence>
<organism evidence="3 4">
    <name type="scientific">Cuscuta europaea</name>
    <name type="common">European dodder</name>
    <dbReference type="NCBI Taxonomy" id="41803"/>
    <lineage>
        <taxon>Eukaryota</taxon>
        <taxon>Viridiplantae</taxon>
        <taxon>Streptophyta</taxon>
        <taxon>Embryophyta</taxon>
        <taxon>Tracheophyta</taxon>
        <taxon>Spermatophyta</taxon>
        <taxon>Magnoliopsida</taxon>
        <taxon>eudicotyledons</taxon>
        <taxon>Gunneridae</taxon>
        <taxon>Pentapetalae</taxon>
        <taxon>asterids</taxon>
        <taxon>lamiids</taxon>
        <taxon>Solanales</taxon>
        <taxon>Convolvulaceae</taxon>
        <taxon>Cuscuteae</taxon>
        <taxon>Cuscuta</taxon>
        <taxon>Cuscuta subgen. Cuscuta</taxon>
    </lineage>
</organism>
<dbReference type="PANTHER" id="PTHR46033:SF8">
    <property type="entry name" value="PROTEIN MAINTENANCE OF MERISTEMS-LIKE"/>
    <property type="match status" value="1"/>
</dbReference>
<dbReference type="EMBL" id="CAMAPE010000045">
    <property type="protein sequence ID" value="CAH9103668.1"/>
    <property type="molecule type" value="Genomic_DNA"/>
</dbReference>
<protein>
    <recommendedName>
        <fullName evidence="2">Aminotransferase-like plant mobile domain-containing protein</fullName>
    </recommendedName>
</protein>
<evidence type="ECO:0000313" key="3">
    <source>
        <dbReference type="EMBL" id="CAH9103668.1"/>
    </source>
</evidence>